<sequence>MTQEGMDGRRYRLACNASRGGHPLSILPEVADRRHGATGTSLSASHFTMKRAMAGFYWQAQE</sequence>
<organism evidence="1 2">
    <name type="scientific">Rhizobium etli 8C-3</name>
    <dbReference type="NCBI Taxonomy" id="538025"/>
    <lineage>
        <taxon>Bacteria</taxon>
        <taxon>Pseudomonadati</taxon>
        <taxon>Pseudomonadota</taxon>
        <taxon>Alphaproteobacteria</taxon>
        <taxon>Hyphomicrobiales</taxon>
        <taxon>Rhizobiaceae</taxon>
        <taxon>Rhizobium/Agrobacterium group</taxon>
        <taxon>Rhizobium</taxon>
    </lineage>
</organism>
<gene>
    <name evidence="1" type="ORF">AM571_CH01133</name>
</gene>
<dbReference type="AlphaFoldDB" id="A0A1L5P1C9"/>
<name>A0A1L5P1C9_RHIET</name>
<dbReference type="Proteomes" id="UP000185109">
    <property type="component" value="Chromosome"/>
</dbReference>
<proteinExistence type="predicted"/>
<protein>
    <submittedName>
        <fullName evidence="1">Uncharacterized protein</fullName>
    </submittedName>
</protein>
<reference evidence="1 2" key="1">
    <citation type="submission" date="2016-09" db="EMBL/GenBank/DDBJ databases">
        <title>The complete genome sequences of Rhizobium gallicum, symbiovars gallicum and phaseoli, symbionts associated to common bean (Phaseolus vulgaris).</title>
        <authorList>
            <person name="Bustos P."/>
            <person name="Santamaria R.I."/>
            <person name="Perez-Carrascal O.M."/>
            <person name="Juarez S."/>
            <person name="Lozano L."/>
            <person name="Martinez-Flores I."/>
            <person name="Martinez-Romero E."/>
            <person name="Cevallos M."/>
            <person name="Romero D."/>
            <person name="Davila G."/>
            <person name="Gonzalez V."/>
        </authorList>
    </citation>
    <scope>NUCLEOTIDE SEQUENCE [LARGE SCALE GENOMIC DNA]</scope>
    <source>
        <strain evidence="1 2">8C-3</strain>
    </source>
</reference>
<evidence type="ECO:0000313" key="2">
    <source>
        <dbReference type="Proteomes" id="UP000185109"/>
    </source>
</evidence>
<evidence type="ECO:0000313" key="1">
    <source>
        <dbReference type="EMBL" id="APO73970.1"/>
    </source>
</evidence>
<dbReference type="EMBL" id="CP017241">
    <property type="protein sequence ID" value="APO73970.1"/>
    <property type="molecule type" value="Genomic_DNA"/>
</dbReference>
<accession>A0A1L5P1C9</accession>